<protein>
    <submittedName>
        <fullName evidence="1">Unnamed protein product</fullName>
    </submittedName>
</protein>
<proteinExistence type="predicted"/>
<name>A0ACB5UDL0_AMBMO</name>
<dbReference type="EMBL" id="BSXS01017181">
    <property type="protein sequence ID" value="GMF08636.1"/>
    <property type="molecule type" value="Genomic_DNA"/>
</dbReference>
<evidence type="ECO:0000313" key="1">
    <source>
        <dbReference type="EMBL" id="GMF08636.1"/>
    </source>
</evidence>
<reference evidence="1" key="1">
    <citation type="submission" date="2023-04" db="EMBL/GenBank/DDBJ databases">
        <title>Ambrosiozyma monospora NBRC 10751.</title>
        <authorList>
            <person name="Ichikawa N."/>
            <person name="Sato H."/>
            <person name="Tonouchi N."/>
        </authorList>
    </citation>
    <scope>NUCLEOTIDE SEQUENCE</scope>
    <source>
        <strain evidence="1">NBRC 10751</strain>
    </source>
</reference>
<sequence>MSSGGMTEQAVHQLLSKYGEIERMVAVGEDFSIIDSIGVHRRWFCKYAFRQDAISAFANLKVKPYWNIEWAQNLEDEYNNVPEVSIDRYSIFIGHLDPRISKDELVERFELHGQIKEAILVNRPLNNFAFIKFKTKEAAASAVERENHSMFKTYQKSSFELGTTSC</sequence>
<dbReference type="Proteomes" id="UP001165064">
    <property type="component" value="Unassembled WGS sequence"/>
</dbReference>
<organism evidence="1 2">
    <name type="scientific">Ambrosiozyma monospora</name>
    <name type="common">Yeast</name>
    <name type="synonym">Endomycopsis monosporus</name>
    <dbReference type="NCBI Taxonomy" id="43982"/>
    <lineage>
        <taxon>Eukaryota</taxon>
        <taxon>Fungi</taxon>
        <taxon>Dikarya</taxon>
        <taxon>Ascomycota</taxon>
        <taxon>Saccharomycotina</taxon>
        <taxon>Pichiomycetes</taxon>
        <taxon>Pichiales</taxon>
        <taxon>Pichiaceae</taxon>
        <taxon>Ambrosiozyma</taxon>
    </lineage>
</organism>
<evidence type="ECO:0000313" key="2">
    <source>
        <dbReference type="Proteomes" id="UP001165064"/>
    </source>
</evidence>
<comment type="caution">
    <text evidence="1">The sequence shown here is derived from an EMBL/GenBank/DDBJ whole genome shotgun (WGS) entry which is preliminary data.</text>
</comment>
<accession>A0ACB5UDL0</accession>
<keyword evidence="2" id="KW-1185">Reference proteome</keyword>
<gene>
    <name evidence="1" type="ORF">Amon02_001332500</name>
</gene>